<accession>A0AAJ0HHS3</accession>
<evidence type="ECO:0000313" key="3">
    <source>
        <dbReference type="Proteomes" id="UP001275084"/>
    </source>
</evidence>
<feature type="signal peptide" evidence="1">
    <location>
        <begin position="1"/>
        <end position="29"/>
    </location>
</feature>
<keyword evidence="3" id="KW-1185">Reference proteome</keyword>
<proteinExistence type="predicted"/>
<dbReference type="EMBL" id="JAUIQD010000004">
    <property type="protein sequence ID" value="KAK3352669.1"/>
    <property type="molecule type" value="Genomic_DNA"/>
</dbReference>
<reference evidence="2" key="1">
    <citation type="journal article" date="2023" name="Mol. Phylogenet. Evol.">
        <title>Genome-scale phylogeny and comparative genomics of the fungal order Sordariales.</title>
        <authorList>
            <person name="Hensen N."/>
            <person name="Bonometti L."/>
            <person name="Westerberg I."/>
            <person name="Brannstrom I.O."/>
            <person name="Guillou S."/>
            <person name="Cros-Aarteil S."/>
            <person name="Calhoun S."/>
            <person name="Haridas S."/>
            <person name="Kuo A."/>
            <person name="Mondo S."/>
            <person name="Pangilinan J."/>
            <person name="Riley R."/>
            <person name="LaButti K."/>
            <person name="Andreopoulos B."/>
            <person name="Lipzen A."/>
            <person name="Chen C."/>
            <person name="Yan M."/>
            <person name="Daum C."/>
            <person name="Ng V."/>
            <person name="Clum A."/>
            <person name="Steindorff A."/>
            <person name="Ohm R.A."/>
            <person name="Martin F."/>
            <person name="Silar P."/>
            <person name="Natvig D.O."/>
            <person name="Lalanne C."/>
            <person name="Gautier V."/>
            <person name="Ament-Velasquez S.L."/>
            <person name="Kruys A."/>
            <person name="Hutchinson M.I."/>
            <person name="Powell A.J."/>
            <person name="Barry K."/>
            <person name="Miller A.N."/>
            <person name="Grigoriev I.V."/>
            <person name="Debuchy R."/>
            <person name="Gladieux P."/>
            <person name="Hiltunen Thoren M."/>
            <person name="Johannesson H."/>
        </authorList>
    </citation>
    <scope>NUCLEOTIDE SEQUENCE</scope>
    <source>
        <strain evidence="2">CBS 955.72</strain>
    </source>
</reference>
<name>A0AAJ0HHS3_9PEZI</name>
<sequence length="88" mass="9877">MCWILAAAWPVSILTPLLKLIVPLSLTKSQPADDFLNPSESPELAKKLILSNDPILKATKQIDQNDLSIAPQLKIKPKRHDKKEFHPD</sequence>
<feature type="chain" id="PRO_5042510330" evidence="1">
    <location>
        <begin position="30"/>
        <end position="88"/>
    </location>
</feature>
<evidence type="ECO:0000256" key="1">
    <source>
        <dbReference type="SAM" id="SignalP"/>
    </source>
</evidence>
<protein>
    <submittedName>
        <fullName evidence="2">Uncharacterized protein</fullName>
    </submittedName>
</protein>
<organism evidence="2 3">
    <name type="scientific">Lasiosphaeria hispida</name>
    <dbReference type="NCBI Taxonomy" id="260671"/>
    <lineage>
        <taxon>Eukaryota</taxon>
        <taxon>Fungi</taxon>
        <taxon>Dikarya</taxon>
        <taxon>Ascomycota</taxon>
        <taxon>Pezizomycotina</taxon>
        <taxon>Sordariomycetes</taxon>
        <taxon>Sordariomycetidae</taxon>
        <taxon>Sordariales</taxon>
        <taxon>Lasiosphaeriaceae</taxon>
        <taxon>Lasiosphaeria</taxon>
    </lineage>
</organism>
<evidence type="ECO:0000313" key="2">
    <source>
        <dbReference type="EMBL" id="KAK3352669.1"/>
    </source>
</evidence>
<dbReference type="AlphaFoldDB" id="A0AAJ0HHS3"/>
<gene>
    <name evidence="2" type="ORF">B0T25DRAFT_190297</name>
</gene>
<reference evidence="2" key="2">
    <citation type="submission" date="2023-06" db="EMBL/GenBank/DDBJ databases">
        <authorList>
            <consortium name="Lawrence Berkeley National Laboratory"/>
            <person name="Haridas S."/>
            <person name="Hensen N."/>
            <person name="Bonometti L."/>
            <person name="Westerberg I."/>
            <person name="Brannstrom I.O."/>
            <person name="Guillou S."/>
            <person name="Cros-Aarteil S."/>
            <person name="Calhoun S."/>
            <person name="Kuo A."/>
            <person name="Mondo S."/>
            <person name="Pangilinan J."/>
            <person name="Riley R."/>
            <person name="Labutti K."/>
            <person name="Andreopoulos B."/>
            <person name="Lipzen A."/>
            <person name="Chen C."/>
            <person name="Yanf M."/>
            <person name="Daum C."/>
            <person name="Ng V."/>
            <person name="Clum A."/>
            <person name="Steindorff A."/>
            <person name="Ohm R."/>
            <person name="Martin F."/>
            <person name="Silar P."/>
            <person name="Natvig D."/>
            <person name="Lalanne C."/>
            <person name="Gautier V."/>
            <person name="Ament-Velasquez S.L."/>
            <person name="Kruys A."/>
            <person name="Hutchinson M.I."/>
            <person name="Powell A.J."/>
            <person name="Barry K."/>
            <person name="Miller A.N."/>
            <person name="Grigoriev I.V."/>
            <person name="Debuchy R."/>
            <person name="Gladieux P."/>
            <person name="Thoren M.H."/>
            <person name="Johannesson H."/>
        </authorList>
    </citation>
    <scope>NUCLEOTIDE SEQUENCE</scope>
    <source>
        <strain evidence="2">CBS 955.72</strain>
    </source>
</reference>
<comment type="caution">
    <text evidence="2">The sequence shown here is derived from an EMBL/GenBank/DDBJ whole genome shotgun (WGS) entry which is preliminary data.</text>
</comment>
<dbReference type="Proteomes" id="UP001275084">
    <property type="component" value="Unassembled WGS sequence"/>
</dbReference>
<keyword evidence="1" id="KW-0732">Signal</keyword>